<dbReference type="InterPro" id="IPR011527">
    <property type="entry name" value="ABC1_TM_dom"/>
</dbReference>
<evidence type="ECO:0000256" key="9">
    <source>
        <dbReference type="SAM" id="Phobius"/>
    </source>
</evidence>
<dbReference type="PROSITE" id="PS00211">
    <property type="entry name" value="ABC_TRANSPORTER_1"/>
    <property type="match status" value="2"/>
</dbReference>
<dbReference type="CDD" id="cd03250">
    <property type="entry name" value="ABCC_MRP_domain1"/>
    <property type="match status" value="1"/>
</dbReference>
<evidence type="ECO:0000256" key="8">
    <source>
        <dbReference type="SAM" id="MobiDB-lite"/>
    </source>
</evidence>
<dbReference type="FunFam" id="1.20.1560.10:FF:000066">
    <property type="entry name" value="ABC multidrug transporter (Eurofung)"/>
    <property type="match status" value="1"/>
</dbReference>
<dbReference type="GO" id="GO:0005524">
    <property type="term" value="F:ATP binding"/>
    <property type="evidence" value="ECO:0007669"/>
    <property type="project" value="UniProtKB-KW"/>
</dbReference>
<keyword evidence="7 9" id="KW-0472">Membrane</keyword>
<dbReference type="InterPro" id="IPR044726">
    <property type="entry name" value="ABCC_6TM_D2"/>
</dbReference>
<evidence type="ECO:0000313" key="12">
    <source>
        <dbReference type="EMBL" id="KAK0616876.1"/>
    </source>
</evidence>
<feature type="domain" description="ABC transporter" evidence="10">
    <location>
        <begin position="381"/>
        <end position="613"/>
    </location>
</feature>
<dbReference type="GO" id="GO:0140359">
    <property type="term" value="F:ABC-type transporter activity"/>
    <property type="evidence" value="ECO:0007669"/>
    <property type="project" value="InterPro"/>
</dbReference>
<accession>A0AA39WK67</accession>
<dbReference type="CDD" id="cd18580">
    <property type="entry name" value="ABC_6TM_ABCC_D2"/>
    <property type="match status" value="1"/>
</dbReference>
<dbReference type="SUPFAM" id="SSF90123">
    <property type="entry name" value="ABC transporter transmembrane region"/>
    <property type="match status" value="2"/>
</dbReference>
<dbReference type="Gene3D" id="1.20.1560.10">
    <property type="entry name" value="ABC transporter type 1, transmembrane domain"/>
    <property type="match status" value="2"/>
</dbReference>
<proteinExistence type="predicted"/>
<dbReference type="PANTHER" id="PTHR24223:SF345">
    <property type="entry name" value="ABC MULTIDRUG TRANSPORTER (EUROFUNG)"/>
    <property type="match status" value="1"/>
</dbReference>
<keyword evidence="3 9" id="KW-0812">Transmembrane</keyword>
<keyword evidence="6 9" id="KW-1133">Transmembrane helix</keyword>
<evidence type="ECO:0000259" key="10">
    <source>
        <dbReference type="PROSITE" id="PS50893"/>
    </source>
</evidence>
<keyword evidence="4" id="KW-0547">Nucleotide-binding</keyword>
<dbReference type="Pfam" id="PF00005">
    <property type="entry name" value="ABC_tran"/>
    <property type="match status" value="2"/>
</dbReference>
<feature type="transmembrane region" description="Helical" evidence="9">
    <location>
        <begin position="659"/>
        <end position="688"/>
    </location>
</feature>
<feature type="domain" description="ABC transporter" evidence="10">
    <location>
        <begin position="941"/>
        <end position="1244"/>
    </location>
</feature>
<dbReference type="InterPro" id="IPR003593">
    <property type="entry name" value="AAA+_ATPase"/>
</dbReference>
<evidence type="ECO:0000256" key="2">
    <source>
        <dbReference type="ARBA" id="ARBA00022448"/>
    </source>
</evidence>
<comment type="caution">
    <text evidence="12">The sequence shown here is derived from an EMBL/GenBank/DDBJ whole genome shotgun (WGS) entry which is preliminary data.</text>
</comment>
<organism evidence="12 13">
    <name type="scientific">Immersiella caudata</name>
    <dbReference type="NCBI Taxonomy" id="314043"/>
    <lineage>
        <taxon>Eukaryota</taxon>
        <taxon>Fungi</taxon>
        <taxon>Dikarya</taxon>
        <taxon>Ascomycota</taxon>
        <taxon>Pezizomycotina</taxon>
        <taxon>Sordariomycetes</taxon>
        <taxon>Sordariomycetidae</taxon>
        <taxon>Sordariales</taxon>
        <taxon>Lasiosphaeriaceae</taxon>
        <taxon>Immersiella</taxon>
    </lineage>
</organism>
<feature type="domain" description="ABC transmembrane type-1" evidence="11">
    <location>
        <begin position="68"/>
        <end position="337"/>
    </location>
</feature>
<keyword evidence="13" id="KW-1185">Reference proteome</keyword>
<dbReference type="InterPro" id="IPR017871">
    <property type="entry name" value="ABC_transporter-like_CS"/>
</dbReference>
<evidence type="ECO:0000256" key="1">
    <source>
        <dbReference type="ARBA" id="ARBA00004141"/>
    </source>
</evidence>
<dbReference type="InterPro" id="IPR003439">
    <property type="entry name" value="ABC_transporter-like_ATP-bd"/>
</dbReference>
<name>A0AA39WK67_9PEZI</name>
<feature type="transmembrane region" description="Helical" evidence="9">
    <location>
        <begin position="273"/>
        <end position="296"/>
    </location>
</feature>
<keyword evidence="2" id="KW-0813">Transport</keyword>
<feature type="transmembrane region" description="Helical" evidence="9">
    <location>
        <begin position="752"/>
        <end position="776"/>
    </location>
</feature>
<dbReference type="SMART" id="SM00382">
    <property type="entry name" value="AAA"/>
    <property type="match status" value="2"/>
</dbReference>
<feature type="transmembrane region" description="Helical" evidence="9">
    <location>
        <begin position="626"/>
        <end position="647"/>
    </location>
</feature>
<gene>
    <name evidence="12" type="ORF">B0T14DRAFT_433621</name>
</gene>
<reference evidence="12" key="1">
    <citation type="submission" date="2023-06" db="EMBL/GenBank/DDBJ databases">
        <title>Genome-scale phylogeny and comparative genomics of the fungal order Sordariales.</title>
        <authorList>
            <consortium name="Lawrence Berkeley National Laboratory"/>
            <person name="Hensen N."/>
            <person name="Bonometti L."/>
            <person name="Westerberg I."/>
            <person name="Brannstrom I.O."/>
            <person name="Guillou S."/>
            <person name="Cros-Aarteil S."/>
            <person name="Calhoun S."/>
            <person name="Haridas S."/>
            <person name="Kuo A."/>
            <person name="Mondo S."/>
            <person name="Pangilinan J."/>
            <person name="Riley R."/>
            <person name="Labutti K."/>
            <person name="Andreopoulos B."/>
            <person name="Lipzen A."/>
            <person name="Chen C."/>
            <person name="Yanf M."/>
            <person name="Daum C."/>
            <person name="Ng V."/>
            <person name="Clum A."/>
            <person name="Steindorff A."/>
            <person name="Ohm R."/>
            <person name="Martin F."/>
            <person name="Silar P."/>
            <person name="Natvig D."/>
            <person name="Lalanne C."/>
            <person name="Gautier V."/>
            <person name="Ament-Velasquez S.L."/>
            <person name="Kruys A."/>
            <person name="Hutchinson M.I."/>
            <person name="Powell A.J."/>
            <person name="Barry K."/>
            <person name="Miller A.N."/>
            <person name="Grigoriev I.V."/>
            <person name="Debuchy R."/>
            <person name="Gladieux P."/>
            <person name="Thoren M.H."/>
            <person name="Johannesson H."/>
        </authorList>
    </citation>
    <scope>NUCLEOTIDE SEQUENCE</scope>
    <source>
        <strain evidence="12">CBS 606.72</strain>
    </source>
</reference>
<dbReference type="Pfam" id="PF00664">
    <property type="entry name" value="ABC_membrane"/>
    <property type="match status" value="1"/>
</dbReference>
<evidence type="ECO:0000256" key="4">
    <source>
        <dbReference type="ARBA" id="ARBA00022741"/>
    </source>
</evidence>
<keyword evidence="5" id="KW-0067">ATP-binding</keyword>
<dbReference type="GO" id="GO:0016887">
    <property type="term" value="F:ATP hydrolysis activity"/>
    <property type="evidence" value="ECO:0007669"/>
    <property type="project" value="InterPro"/>
</dbReference>
<evidence type="ECO:0000256" key="3">
    <source>
        <dbReference type="ARBA" id="ARBA00022692"/>
    </source>
</evidence>
<dbReference type="GO" id="GO:0016020">
    <property type="term" value="C:membrane"/>
    <property type="evidence" value="ECO:0007669"/>
    <property type="project" value="UniProtKB-SubCell"/>
</dbReference>
<protein>
    <submittedName>
        <fullName evidence="12">ABC transporter</fullName>
    </submittedName>
</protein>
<feature type="compositionally biased region" description="Low complexity" evidence="8">
    <location>
        <begin position="1118"/>
        <end position="1131"/>
    </location>
</feature>
<dbReference type="InterPro" id="IPR036640">
    <property type="entry name" value="ABC1_TM_sf"/>
</dbReference>
<feature type="compositionally biased region" description="Low complexity" evidence="8">
    <location>
        <begin position="1090"/>
        <end position="1110"/>
    </location>
</feature>
<evidence type="ECO:0000256" key="5">
    <source>
        <dbReference type="ARBA" id="ARBA00022840"/>
    </source>
</evidence>
<dbReference type="Gene3D" id="3.40.50.300">
    <property type="entry name" value="P-loop containing nucleotide triphosphate hydrolases"/>
    <property type="match status" value="2"/>
</dbReference>
<dbReference type="PANTHER" id="PTHR24223">
    <property type="entry name" value="ATP-BINDING CASSETTE SUB-FAMILY C"/>
    <property type="match status" value="1"/>
</dbReference>
<dbReference type="InterPro" id="IPR050173">
    <property type="entry name" value="ABC_transporter_C-like"/>
</dbReference>
<dbReference type="SUPFAM" id="SSF52540">
    <property type="entry name" value="P-loop containing nucleoside triphosphate hydrolases"/>
    <property type="match status" value="2"/>
</dbReference>
<evidence type="ECO:0000256" key="7">
    <source>
        <dbReference type="ARBA" id="ARBA00023136"/>
    </source>
</evidence>
<comment type="subcellular location">
    <subcellularLocation>
        <location evidence="1">Membrane</location>
        <topology evidence="1">Multi-pass membrane protein</topology>
    </subcellularLocation>
</comment>
<evidence type="ECO:0000259" key="11">
    <source>
        <dbReference type="PROSITE" id="PS50929"/>
    </source>
</evidence>
<dbReference type="InterPro" id="IPR027417">
    <property type="entry name" value="P-loop_NTPase"/>
</dbReference>
<dbReference type="AlphaFoldDB" id="A0AA39WK67"/>
<feature type="region of interest" description="Disordered" evidence="8">
    <location>
        <begin position="1089"/>
        <end position="1135"/>
    </location>
</feature>
<feature type="domain" description="ABC transmembrane type-1" evidence="11">
    <location>
        <begin position="639"/>
        <end position="903"/>
    </location>
</feature>
<sequence>MFTLDNIPPLDEALDAMKAREAMQRAWDMRKKPEGRFSLLLALSRCLWRPNLYIVVPRFIGSILRCSQPLLIRWAISFVSKDLPALENRNEAFRLILFTFFIYTGMTVCNAMGKRLQSRLDTLIEMATIGLIHNRCLTIKDGIFDESAAVTLMSNDVPSMASAAELVHDVWTNCLELTIGMYLLADELGWACIAPVVVVLITSQGSKAITGNLADRHRASRVATQVRISTTKSILDSMKNIKMMGLVDKMEAKIQAARDYEVTQYISVFRLQLAFIASFLALYLFSPSITLVSYAIQAQLRGKKAIDVNMAFTSLAIIDLVSSPVSMLVDILPQVASILAALDRIQTYLLSPDREDKREFLDTRYTNGGGALSGVDDRLAINMDHVTVRPASTADPVLKDISTALKRGHLVVVSGAVGTGKTTLARALLGDVPPDAGVIQTAYGSIAYCSQTAWLINGTIQEAIRGPPGDETTFDKEWYKRVVHACDLEEDLGQMPEGDQTVIGSRGITLSGGQKQRVALARAVYARRNLIILDDVLSALDATTERHIVDNLIGPYGLFKGLGTTVLLITHATQHLALADHIIILDENGGIAEQGSWDELRADLTRKTGDLTLYSYYFGAIGPVRLSVLLLSVSSYATFLALIPYWLRWMAESGGERVWYYSGIYFALSVGAFMSVMTTVTNIFLFIGPHAGTELHNRLLRTVMNAPQSYFASTDTGTTLNRFSSDMMMIDRALPGALFQVSQNLFRMISQCVLLGVTQPLILLTLPFTILVLYVVQKVYLPTSRQLRFLDLEARALVNASFLETLEGVPTIRAFCWQRPFIKDNVKKLDLSVRPDYLLMCIQRWLDVVLDLMVPGLAISTLVIAITLKGSTTGGQIGIALNVMLQLNGYLFRLVDSWTRLETSLGAISRLRAFQKDVKPEEKLGATVLDPPPSWPAQGAVELSHLSVSYKPPTTVLKDVNYSILPGTKVGVVGRTGSGKSSLLLSVLRLVELDGDQSTVLIDGLDVRNLRRNAIRSRVITVPQDPMLVMTDTVRQNLDVTGTGEVSDEDMIRALERVRLWSVIQARGTTTNAAEREARDLDAAMGLVVPSSSSSTTNANTTPNNETAPPGEEDKKPLLSSSASGTSSPLPADSLSAKMKSLPLSQGQQQLFSLARALLMRPSRGHLVLLDEATSNVDGETDQLMQALIREEFSEHTVITVAHRLETILDSDVVMILDGGRLVEAGKPGELAEKEGGAFRALVRGEKRA</sequence>
<dbReference type="PROSITE" id="PS50893">
    <property type="entry name" value="ABC_TRANSPORTER_2"/>
    <property type="match status" value="2"/>
</dbReference>
<dbReference type="PROSITE" id="PS50929">
    <property type="entry name" value="ABC_TM1F"/>
    <property type="match status" value="2"/>
</dbReference>
<evidence type="ECO:0000256" key="6">
    <source>
        <dbReference type="ARBA" id="ARBA00022989"/>
    </source>
</evidence>
<evidence type="ECO:0000313" key="13">
    <source>
        <dbReference type="Proteomes" id="UP001175000"/>
    </source>
</evidence>
<dbReference type="Proteomes" id="UP001175000">
    <property type="component" value="Unassembled WGS sequence"/>
</dbReference>
<dbReference type="EMBL" id="JAULSU010000005">
    <property type="protein sequence ID" value="KAK0616876.1"/>
    <property type="molecule type" value="Genomic_DNA"/>
</dbReference>